<feature type="zinc finger region" description="C3H1-type" evidence="1">
    <location>
        <begin position="579"/>
        <end position="606"/>
    </location>
</feature>
<dbReference type="Proteomes" id="UP000651452">
    <property type="component" value="Unassembled WGS sequence"/>
</dbReference>
<evidence type="ECO:0000256" key="1">
    <source>
        <dbReference type="PROSITE-ProRule" id="PRU00723"/>
    </source>
</evidence>
<protein>
    <recommendedName>
        <fullName evidence="3">C3H1-type domain-containing protein</fullName>
    </recommendedName>
</protein>
<feature type="region of interest" description="Disordered" evidence="2">
    <location>
        <begin position="720"/>
        <end position="741"/>
    </location>
</feature>
<comment type="caution">
    <text evidence="4">The sequence shown here is derived from an EMBL/GenBank/DDBJ whole genome shotgun (WGS) entry which is preliminary data.</text>
</comment>
<dbReference type="EMBL" id="RZGK01000007">
    <property type="protein sequence ID" value="KAF9697964.1"/>
    <property type="molecule type" value="Genomic_DNA"/>
</dbReference>
<feature type="region of interest" description="Disordered" evidence="2">
    <location>
        <begin position="772"/>
        <end position="800"/>
    </location>
</feature>
<feature type="compositionally biased region" description="Low complexity" evidence="2">
    <location>
        <begin position="826"/>
        <end position="866"/>
    </location>
</feature>
<evidence type="ECO:0000256" key="2">
    <source>
        <dbReference type="SAM" id="MobiDB-lite"/>
    </source>
</evidence>
<dbReference type="SMART" id="SM00356">
    <property type="entry name" value="ZnF_C3H1"/>
    <property type="match status" value="3"/>
</dbReference>
<name>A0A8H7J6S5_9PLEO</name>
<feature type="domain" description="C3H1-type" evidence="3">
    <location>
        <begin position="624"/>
        <end position="651"/>
    </location>
</feature>
<dbReference type="GO" id="GO:0008270">
    <property type="term" value="F:zinc ion binding"/>
    <property type="evidence" value="ECO:0007669"/>
    <property type="project" value="UniProtKB-KW"/>
</dbReference>
<accession>A0A8H7J6S5</accession>
<dbReference type="PROSITE" id="PS50103">
    <property type="entry name" value="ZF_C3H1"/>
    <property type="match status" value="3"/>
</dbReference>
<feature type="region of interest" description="Disordered" evidence="2">
    <location>
        <begin position="607"/>
        <end position="626"/>
    </location>
</feature>
<evidence type="ECO:0000259" key="3">
    <source>
        <dbReference type="PROSITE" id="PS50103"/>
    </source>
</evidence>
<reference evidence="4" key="2">
    <citation type="submission" date="2020-09" db="EMBL/GenBank/DDBJ databases">
        <title>Reference genome assembly for Australian Ascochyta lentis isolate Al4.</title>
        <authorList>
            <person name="Lee R.C."/>
            <person name="Farfan-Caceres L.M."/>
            <person name="Debler J.W."/>
            <person name="Williams A.H."/>
            <person name="Henares B.M."/>
        </authorList>
    </citation>
    <scope>NUCLEOTIDE SEQUENCE</scope>
    <source>
        <strain evidence="4">Al4</strain>
    </source>
</reference>
<keyword evidence="1" id="KW-0863">Zinc-finger</keyword>
<keyword evidence="1" id="KW-0862">Zinc</keyword>
<reference evidence="4" key="1">
    <citation type="submission" date="2018-12" db="EMBL/GenBank/DDBJ databases">
        <authorList>
            <person name="Syme R.A."/>
            <person name="Farfan-Caceres L."/>
            <person name="Lichtenzveig J."/>
        </authorList>
    </citation>
    <scope>NUCLEOTIDE SEQUENCE</scope>
    <source>
        <strain evidence="4">Al4</strain>
    </source>
</reference>
<proteinExistence type="predicted"/>
<feature type="domain" description="C3H1-type" evidence="3">
    <location>
        <begin position="674"/>
        <end position="702"/>
    </location>
</feature>
<dbReference type="Gene3D" id="4.10.1000.10">
    <property type="entry name" value="Zinc finger, CCCH-type"/>
    <property type="match status" value="1"/>
</dbReference>
<feature type="zinc finger region" description="C3H1-type" evidence="1">
    <location>
        <begin position="674"/>
        <end position="702"/>
    </location>
</feature>
<evidence type="ECO:0000313" key="5">
    <source>
        <dbReference type="Proteomes" id="UP000651452"/>
    </source>
</evidence>
<dbReference type="InterPro" id="IPR000571">
    <property type="entry name" value="Znf_CCCH"/>
</dbReference>
<evidence type="ECO:0000313" key="4">
    <source>
        <dbReference type="EMBL" id="KAF9697964.1"/>
    </source>
</evidence>
<feature type="zinc finger region" description="C3H1-type" evidence="1">
    <location>
        <begin position="624"/>
        <end position="651"/>
    </location>
</feature>
<keyword evidence="1" id="KW-0479">Metal-binding</keyword>
<keyword evidence="5" id="KW-1185">Reference proteome</keyword>
<dbReference type="OrthoDB" id="3796924at2759"/>
<feature type="region of interest" description="Disordered" evidence="2">
    <location>
        <begin position="283"/>
        <end position="322"/>
    </location>
</feature>
<sequence>MPGFVSTLAKAIMSAKDKVVTESTSTDEIGDTALKDQPTSRKRPRESESSVRPSKPLSTSLTFKQPPPQTTKKARTYGEKELESLMVDVCLERIERRQIEQGRAQLNQTGREIITGELKNIFCQLKRVDTEGYTTHIHHLESTCAGHRGDEKIEKAVLNFFDRNGLLRLHAQLQGNGRWHMILRGLGLPLTDLRNLDANLRFQTNDIERQLKSEIADILTWLTQGKVSRNDTVNTNMRPDEILEDGQLCVSQPPVSIVQYVLSNAHIKEILALVSSTSNAVILPKPDQKRPEPSRVIERQPSVEPTAPIKQDSDDTQQGSNQDAAMALARSLPQQKADAYYDGELKRTVATCSKIQTYGQAYNIVIEQLKSAQNGGPTPTFVSDLQMPDAEACYYRLESLWNRALQAINHRGVEHLRTNIDLFYTFAICMREAHCLLRVLHYYGCDVSQLVGTGWDLDGMRRLQSELVDFAHEEPFIWSKPDVDAICTALQAAHNQHALLTGSQPSRFGVVESCEPEASDPVAQPIAQPIYHPVDYQAPTEMEVDQAPQTCSFFLNKGGCTKVGDARRPCNFDHPENLKYNTACPNLKNSQCRFGDIGCRYRHDIANTPTPTGASPSGKKRDPGLGSSYCRGHQQGNCRKGDHCTWLHDTPPPGLLYQNVAPSNFTTDNPFQSGGQKTPCQFLAKGSCKYSDTQCKYSHDPAVFANHKTIPQPLGDATMGGAASNGDNTHQRPRSEMPCRNENNGRHCTKLSCWFAHMNPQSAAYTDANGYAAGDEMEPQNSRRGRGGRAQKDFTYRPNQPVAFSQLPQMQTADDARARIQQVLLNNARTNNAARTNNQGRTRGNGGRLNNRGQNRGQNSGIQSNGPQNQGNMHNVRSNRRGGRSNQTNQ</sequence>
<feature type="compositionally biased region" description="Basic and acidic residues" evidence="2">
    <location>
        <begin position="286"/>
        <end position="298"/>
    </location>
</feature>
<dbReference type="AlphaFoldDB" id="A0A8H7J6S5"/>
<organism evidence="4 5">
    <name type="scientific">Ascochyta lentis</name>
    <dbReference type="NCBI Taxonomy" id="205686"/>
    <lineage>
        <taxon>Eukaryota</taxon>
        <taxon>Fungi</taxon>
        <taxon>Dikarya</taxon>
        <taxon>Ascomycota</taxon>
        <taxon>Pezizomycotina</taxon>
        <taxon>Dothideomycetes</taxon>
        <taxon>Pleosporomycetidae</taxon>
        <taxon>Pleosporales</taxon>
        <taxon>Pleosporineae</taxon>
        <taxon>Didymellaceae</taxon>
        <taxon>Ascochyta</taxon>
    </lineage>
</organism>
<dbReference type="Gene3D" id="3.30.1370.210">
    <property type="match status" value="1"/>
</dbReference>
<feature type="compositionally biased region" description="Basic and acidic residues" evidence="2">
    <location>
        <begin position="729"/>
        <end position="741"/>
    </location>
</feature>
<gene>
    <name evidence="4" type="ORF">EKO04_004429</name>
</gene>
<feature type="region of interest" description="Disordered" evidence="2">
    <location>
        <begin position="14"/>
        <end position="74"/>
    </location>
</feature>
<feature type="region of interest" description="Disordered" evidence="2">
    <location>
        <begin position="826"/>
        <end position="890"/>
    </location>
</feature>
<feature type="domain" description="C3H1-type" evidence="3">
    <location>
        <begin position="579"/>
        <end position="606"/>
    </location>
</feature>
<feature type="compositionally biased region" description="Polar residues" evidence="2">
    <location>
        <begin position="867"/>
        <end position="876"/>
    </location>
</feature>